<dbReference type="NCBIfam" id="NF002677">
    <property type="entry name" value="PRK02406.1"/>
    <property type="match status" value="1"/>
</dbReference>
<dbReference type="InterPro" id="IPR001126">
    <property type="entry name" value="UmuC"/>
</dbReference>
<keyword evidence="10 17" id="KW-0227">DNA damage</keyword>
<dbReference type="GO" id="GO:0005829">
    <property type="term" value="C:cytosol"/>
    <property type="evidence" value="ECO:0007669"/>
    <property type="project" value="TreeGrafter"/>
</dbReference>
<accession>A0A0P7XWE1</accession>
<dbReference type="SUPFAM" id="SSF56672">
    <property type="entry name" value="DNA/RNA polymerases"/>
    <property type="match status" value="1"/>
</dbReference>
<proteinExistence type="inferred from homology"/>
<dbReference type="InterPro" id="IPR017961">
    <property type="entry name" value="DNA_pol_Y-fam_little_finger"/>
</dbReference>
<keyword evidence="7 17" id="KW-0548">Nucleotidyltransferase</keyword>
<dbReference type="InterPro" id="IPR050116">
    <property type="entry name" value="DNA_polymerase-Y"/>
</dbReference>
<comment type="caution">
    <text evidence="20">The sequence shown here is derived from an EMBL/GenBank/DDBJ whole genome shotgun (WGS) entry which is preliminary data.</text>
</comment>
<comment type="catalytic activity">
    <reaction evidence="16 17">
        <text>DNA(n) + a 2'-deoxyribonucleoside 5'-triphosphate = DNA(n+1) + diphosphate</text>
        <dbReference type="Rhea" id="RHEA:22508"/>
        <dbReference type="Rhea" id="RHEA-COMP:17339"/>
        <dbReference type="Rhea" id="RHEA-COMP:17340"/>
        <dbReference type="ChEBI" id="CHEBI:33019"/>
        <dbReference type="ChEBI" id="CHEBI:61560"/>
        <dbReference type="ChEBI" id="CHEBI:173112"/>
        <dbReference type="EC" id="2.7.7.7"/>
    </reaction>
</comment>
<evidence type="ECO:0000256" key="16">
    <source>
        <dbReference type="ARBA" id="ARBA00049244"/>
    </source>
</evidence>
<dbReference type="HAMAP" id="MF_01113">
    <property type="entry name" value="DNApol_IV"/>
    <property type="match status" value="1"/>
</dbReference>
<dbReference type="PANTHER" id="PTHR11076:SF33">
    <property type="entry name" value="DNA POLYMERASE KAPPA"/>
    <property type="match status" value="1"/>
</dbReference>
<keyword evidence="23" id="KW-1185">Reference proteome</keyword>
<keyword evidence="13 17" id="KW-0238">DNA-binding</keyword>
<dbReference type="InterPro" id="IPR043128">
    <property type="entry name" value="Rev_trsase/Diguanyl_cyclase"/>
</dbReference>
<keyword evidence="6 17" id="KW-0808">Transferase</keyword>
<dbReference type="Pfam" id="PF00817">
    <property type="entry name" value="IMS"/>
    <property type="match status" value="1"/>
</dbReference>
<dbReference type="Pfam" id="PF11799">
    <property type="entry name" value="IMS_C"/>
    <property type="match status" value="1"/>
</dbReference>
<dbReference type="GO" id="GO:0000287">
    <property type="term" value="F:magnesium ion binding"/>
    <property type="evidence" value="ECO:0007669"/>
    <property type="project" value="UniProtKB-UniRule"/>
</dbReference>
<evidence type="ECO:0000256" key="6">
    <source>
        <dbReference type="ARBA" id="ARBA00022679"/>
    </source>
</evidence>
<dbReference type="FunFam" id="3.30.1490.100:FF:000004">
    <property type="entry name" value="DNA polymerase IV"/>
    <property type="match status" value="1"/>
</dbReference>
<dbReference type="EC" id="2.7.7.7" evidence="17"/>
<evidence type="ECO:0000256" key="17">
    <source>
        <dbReference type="HAMAP-Rule" id="MF_01113"/>
    </source>
</evidence>
<dbReference type="EMBL" id="FMBM01000002">
    <property type="protein sequence ID" value="SCC82230.1"/>
    <property type="molecule type" value="Genomic_DNA"/>
</dbReference>
<dbReference type="SUPFAM" id="SSF100879">
    <property type="entry name" value="Lesion bypass DNA polymerase (Y-family), little finger domain"/>
    <property type="match status" value="1"/>
</dbReference>
<dbReference type="GO" id="GO:0042276">
    <property type="term" value="P:error-prone translesion synthesis"/>
    <property type="evidence" value="ECO:0007669"/>
    <property type="project" value="TreeGrafter"/>
</dbReference>
<dbReference type="InterPro" id="IPR022880">
    <property type="entry name" value="DNApol_IV"/>
</dbReference>
<evidence type="ECO:0000256" key="10">
    <source>
        <dbReference type="ARBA" id="ARBA00022763"/>
    </source>
</evidence>
<evidence type="ECO:0000313" key="20">
    <source>
        <dbReference type="EMBL" id="KPQ11845.1"/>
    </source>
</evidence>
<dbReference type="NCBIfam" id="NF002751">
    <property type="entry name" value="PRK02794.1"/>
    <property type="match status" value="1"/>
</dbReference>
<name>A0A0P7XWE1_9HYPH</name>
<dbReference type="Gene3D" id="3.30.1490.100">
    <property type="entry name" value="DNA polymerase, Y-family, little finger domain"/>
    <property type="match status" value="1"/>
</dbReference>
<dbReference type="PATRIC" id="fig|1653334.4.peg.1703"/>
<comment type="function">
    <text evidence="15 17">Poorly processive, error-prone DNA polymerase involved in untargeted mutagenesis. Copies undamaged DNA at stalled replication forks, which arise in vivo from mismatched or misaligned primer ends. These misaligned primers can be extended by PolIV. Exhibits no 3'-5' exonuclease (proofreading) activity. May be involved in translesional synthesis, in conjunction with the beta clamp from PolIII.</text>
</comment>
<evidence type="ECO:0000256" key="12">
    <source>
        <dbReference type="ARBA" id="ARBA00022932"/>
    </source>
</evidence>
<evidence type="ECO:0000256" key="13">
    <source>
        <dbReference type="ARBA" id="ARBA00023125"/>
    </source>
</evidence>
<dbReference type="PROSITE" id="PS50173">
    <property type="entry name" value="UMUC"/>
    <property type="match status" value="1"/>
</dbReference>
<keyword evidence="8 17" id="KW-0235">DNA replication</keyword>
<comment type="similarity">
    <text evidence="2 17">Belongs to the DNA polymerase type-Y family.</text>
</comment>
<evidence type="ECO:0000256" key="2">
    <source>
        <dbReference type="ARBA" id="ARBA00010945"/>
    </source>
</evidence>
<dbReference type="GO" id="GO:0006261">
    <property type="term" value="P:DNA-templated DNA replication"/>
    <property type="evidence" value="ECO:0007669"/>
    <property type="project" value="UniProtKB-UniRule"/>
</dbReference>
<comment type="subunit">
    <text evidence="3 17">Monomer.</text>
</comment>
<feature type="active site" evidence="17">
    <location>
        <position position="146"/>
    </location>
</feature>
<keyword evidence="9 17" id="KW-0479">Metal-binding</keyword>
<dbReference type="PANTHER" id="PTHR11076">
    <property type="entry name" value="DNA REPAIR POLYMERASE UMUC / TRANSFERASE FAMILY MEMBER"/>
    <property type="match status" value="1"/>
</dbReference>
<comment type="subcellular location">
    <subcellularLocation>
        <location evidence="1 17">Cytoplasm</location>
    </subcellularLocation>
</comment>
<evidence type="ECO:0000256" key="14">
    <source>
        <dbReference type="ARBA" id="ARBA00023204"/>
    </source>
</evidence>
<evidence type="ECO:0000259" key="19">
    <source>
        <dbReference type="PROSITE" id="PS50173"/>
    </source>
</evidence>
<keyword evidence="12 17" id="KW-0239">DNA-directed DNA polymerase</keyword>
<evidence type="ECO:0000256" key="5">
    <source>
        <dbReference type="ARBA" id="ARBA00022490"/>
    </source>
</evidence>
<evidence type="ECO:0000256" key="11">
    <source>
        <dbReference type="ARBA" id="ARBA00022842"/>
    </source>
</evidence>
<feature type="domain" description="UmuC" evidence="19">
    <location>
        <begin position="48"/>
        <end position="228"/>
    </location>
</feature>
<protein>
    <recommendedName>
        <fullName evidence="17">DNA polymerase IV</fullName>
        <shortName evidence="17">Pol IV</shortName>
        <ecNumber evidence="17">2.7.7.7</ecNumber>
    </recommendedName>
</protein>
<dbReference type="GO" id="GO:0003684">
    <property type="term" value="F:damaged DNA binding"/>
    <property type="evidence" value="ECO:0007669"/>
    <property type="project" value="InterPro"/>
</dbReference>
<dbReference type="Gene3D" id="3.40.1170.60">
    <property type="match status" value="1"/>
</dbReference>
<dbReference type="GO" id="GO:0006281">
    <property type="term" value="P:DNA repair"/>
    <property type="evidence" value="ECO:0007669"/>
    <property type="project" value="UniProtKB-UniRule"/>
</dbReference>
<evidence type="ECO:0000256" key="3">
    <source>
        <dbReference type="ARBA" id="ARBA00011245"/>
    </source>
</evidence>
<feature type="binding site" evidence="17">
    <location>
        <position position="145"/>
    </location>
    <ligand>
        <name>Mg(2+)</name>
        <dbReference type="ChEBI" id="CHEBI:18420"/>
    </ligand>
</feature>
<feature type="binding site" evidence="17">
    <location>
        <position position="52"/>
    </location>
    <ligand>
        <name>Mg(2+)</name>
        <dbReference type="ChEBI" id="CHEBI:18420"/>
    </ligand>
</feature>
<dbReference type="STRING" id="1653334.GA0071312_3211"/>
<keyword evidence="11 17" id="KW-0460">Magnesium</keyword>
<dbReference type="InterPro" id="IPR043502">
    <property type="entry name" value="DNA/RNA_pol_sf"/>
</dbReference>
<evidence type="ECO:0000313" key="23">
    <source>
        <dbReference type="Proteomes" id="UP000182800"/>
    </source>
</evidence>
<reference evidence="20 22" key="1">
    <citation type="submission" date="2015-09" db="EMBL/GenBank/DDBJ databases">
        <title>Identification and resolution of microdiversity through metagenomic sequencing of parallel consortia.</title>
        <authorList>
            <person name="Nelson W.C."/>
            <person name="Romine M.F."/>
            <person name="Lindemann S.R."/>
        </authorList>
    </citation>
    <scope>NUCLEOTIDE SEQUENCE [LARGE SCALE GENOMIC DNA]</scope>
    <source>
        <strain evidence="20">HL-109</strain>
    </source>
</reference>
<feature type="site" description="Substrate discrimination" evidence="17">
    <location>
        <position position="57"/>
    </location>
</feature>
<feature type="region of interest" description="Disordered" evidence="18">
    <location>
        <begin position="425"/>
        <end position="444"/>
    </location>
</feature>
<dbReference type="Gene3D" id="3.30.70.270">
    <property type="match status" value="1"/>
</dbReference>
<keyword evidence="5 17" id="KW-0963">Cytoplasm</keyword>
<comment type="cofactor">
    <cofactor evidence="17">
        <name>Mg(2+)</name>
        <dbReference type="ChEBI" id="CHEBI:18420"/>
    </cofactor>
    <text evidence="17">Binds 2 magnesium ions per subunit.</text>
</comment>
<dbReference type="GO" id="GO:0009432">
    <property type="term" value="P:SOS response"/>
    <property type="evidence" value="ECO:0007669"/>
    <property type="project" value="TreeGrafter"/>
</dbReference>
<evidence type="ECO:0000313" key="22">
    <source>
        <dbReference type="Proteomes" id="UP000050497"/>
    </source>
</evidence>
<dbReference type="InterPro" id="IPR036775">
    <property type="entry name" value="DNA_pol_Y-fam_lit_finger_sf"/>
</dbReference>
<organism evidence="20 22">
    <name type="scientific">Saliniramus fredricksonii</name>
    <dbReference type="NCBI Taxonomy" id="1653334"/>
    <lineage>
        <taxon>Bacteria</taxon>
        <taxon>Pseudomonadati</taxon>
        <taxon>Pseudomonadota</taxon>
        <taxon>Alphaproteobacteria</taxon>
        <taxon>Hyphomicrobiales</taxon>
        <taxon>Salinarimonadaceae</taxon>
        <taxon>Saliniramus</taxon>
    </lineage>
</organism>
<dbReference type="AlphaFoldDB" id="A0A0P7XWE1"/>
<dbReference type="Proteomes" id="UP000182800">
    <property type="component" value="Unassembled WGS sequence"/>
</dbReference>
<dbReference type="Proteomes" id="UP000050497">
    <property type="component" value="Unassembled WGS sequence"/>
</dbReference>
<gene>
    <name evidence="17 20" type="primary">dinB</name>
    <name evidence="21" type="ORF">GA0071312_3211</name>
    <name evidence="20" type="ORF">HLUCCO17_05030</name>
</gene>
<dbReference type="EMBL" id="LJSX01000005">
    <property type="protein sequence ID" value="KPQ11845.1"/>
    <property type="molecule type" value="Genomic_DNA"/>
</dbReference>
<evidence type="ECO:0000256" key="4">
    <source>
        <dbReference type="ARBA" id="ARBA00022457"/>
    </source>
</evidence>
<dbReference type="FunFam" id="3.40.1170.60:FF:000001">
    <property type="entry name" value="DNA polymerase IV"/>
    <property type="match status" value="1"/>
</dbReference>
<evidence type="ECO:0000313" key="21">
    <source>
        <dbReference type="EMBL" id="SCC82230.1"/>
    </source>
</evidence>
<dbReference type="OrthoDB" id="9808813at2"/>
<dbReference type="CDD" id="cd03586">
    <property type="entry name" value="PolY_Pol_IV_kappa"/>
    <property type="match status" value="1"/>
</dbReference>
<keyword evidence="4 17" id="KW-0515">Mutator protein</keyword>
<sequence>MQDRPPIGAYLCRDCLWNGPVPGGSRPRCPACGSPRGLVHDERDSLAIAHIDCDAFFAAVEKRENPELADRPVIIGGGRRGVVSTACYVARIYGVRSAMPMFKALEACPDAVVIRPRMALYAQVGRQVRDMMRALTPLVEPLSIDEAFLDLGGTERLHGASPALTLARFAKSVEEEIGISVSVGLSYNKFLAKIASDRDKPRGFSIIGRAEAKAFLAGEPVGILPGVGRVAQERLARAGIRRIGDIAARSLPDLMRIAGNDAQRLARLATGEDARRVEPERAAKSISSETTFDADIAGLDALEPILWELAEKVATRLRAGSIAGRTVVLKLKTRDFRNRTRTVSGLAPTQLATRLYAAARQMLAAECDGTAFRLIGIGAADLVDGALADQGDLADREVVREKSRETAIAALRERFGDSIVKRGLSLRNAPPASGGRKRDDGNDG</sequence>
<reference evidence="21 23" key="2">
    <citation type="submission" date="2016-08" db="EMBL/GenBank/DDBJ databases">
        <authorList>
            <person name="Varghese N."/>
            <person name="Submissions Spin"/>
        </authorList>
    </citation>
    <scope>NUCLEOTIDE SEQUENCE [LARGE SCALE GENOMIC DNA]</scope>
    <source>
        <strain evidence="21 23">HL-109</strain>
    </source>
</reference>
<evidence type="ECO:0000256" key="7">
    <source>
        <dbReference type="ARBA" id="ARBA00022695"/>
    </source>
</evidence>
<evidence type="ECO:0000256" key="15">
    <source>
        <dbReference type="ARBA" id="ARBA00025589"/>
    </source>
</evidence>
<evidence type="ECO:0000256" key="1">
    <source>
        <dbReference type="ARBA" id="ARBA00004496"/>
    </source>
</evidence>
<dbReference type="GO" id="GO:0003887">
    <property type="term" value="F:DNA-directed DNA polymerase activity"/>
    <property type="evidence" value="ECO:0007669"/>
    <property type="project" value="UniProtKB-UniRule"/>
</dbReference>
<evidence type="ECO:0000256" key="18">
    <source>
        <dbReference type="SAM" id="MobiDB-lite"/>
    </source>
</evidence>
<dbReference type="RefSeq" id="WP_074445763.1">
    <property type="nucleotide sequence ID" value="NZ_FMBM01000002.1"/>
</dbReference>
<keyword evidence="14 17" id="KW-0234">DNA repair</keyword>
<evidence type="ECO:0000256" key="8">
    <source>
        <dbReference type="ARBA" id="ARBA00022705"/>
    </source>
</evidence>
<evidence type="ECO:0000256" key="9">
    <source>
        <dbReference type="ARBA" id="ARBA00022723"/>
    </source>
</evidence>
<dbReference type="Gene3D" id="1.10.150.20">
    <property type="entry name" value="5' to 3' exonuclease, C-terminal subdomain"/>
    <property type="match status" value="1"/>
</dbReference>